<proteinExistence type="predicted"/>
<dbReference type="EMBL" id="NHYE01001268">
    <property type="protein sequence ID" value="PPQ97304.1"/>
    <property type="molecule type" value="Genomic_DNA"/>
</dbReference>
<feature type="compositionally biased region" description="Low complexity" evidence="1">
    <location>
        <begin position="465"/>
        <end position="488"/>
    </location>
</feature>
<feature type="compositionally biased region" description="Polar residues" evidence="1">
    <location>
        <begin position="421"/>
        <end position="437"/>
    </location>
</feature>
<comment type="caution">
    <text evidence="2">The sequence shown here is derived from an EMBL/GenBank/DDBJ whole genome shotgun (WGS) entry which is preliminary data.</text>
</comment>
<feature type="non-terminal residue" evidence="2">
    <location>
        <position position="573"/>
    </location>
</feature>
<sequence length="573" mass="61479">MRRLALHTSALSDAEYELYTSSLKDLALSESEEDGESASKRREDDKPDEELEQLRMGVREARAWLRGRYDSVAAGVIDSVSVMFWDGLGWIVSLPLHFISILRLFSPSLAQGDTITGAEFFAALRLVVHAENGREVDRALAFVQATPSRARSGSAKSAVPTQAPHNDRPTPSTSQASSPAKRPSDLPPPPPPPMPSRRVYNDTSMPATPSASSSKMNTSSAEHNPFASSESGPHSHSHLQPQSHHLPQPHPQPPLHPSRSESSRSVTGSATGTMPSRHSAHNPFVVQRQDELASKSPPSLPPRKPPPPPRHASSRIARSISPSKPSSNNPTKHPTPPTVPPKPAVPPKPPHHITSPLIQQSLHATKVAQSMKRAEEQLEKERVLQVLKSSAVVTGSYSLAGARLSGSSVVIGTNIHSQQLGAQAQFPTQQRATSPTAQRRVYAPSSASSASDGAPPLPRRRHQHQPSQSYSQPSPPLSASSLEQVALAAPPPPPLLPPARAYGRTNSNPDRPAIARSPFHSASEESPSPDYDGSPSRPPNVDLPMHAGPPPTHPDRKTQAYGHFPYNAPSSSS</sequence>
<feature type="region of interest" description="Disordered" evidence="1">
    <location>
        <begin position="146"/>
        <end position="355"/>
    </location>
</feature>
<feature type="compositionally biased region" description="Low complexity" evidence="1">
    <location>
        <begin position="203"/>
        <end position="220"/>
    </location>
</feature>
<keyword evidence="3" id="KW-1185">Reference proteome</keyword>
<feature type="compositionally biased region" description="Pro residues" evidence="1">
    <location>
        <begin position="333"/>
        <end position="348"/>
    </location>
</feature>
<feature type="region of interest" description="Disordered" evidence="1">
    <location>
        <begin position="421"/>
        <end position="573"/>
    </location>
</feature>
<feature type="compositionally biased region" description="Polar residues" evidence="1">
    <location>
        <begin position="266"/>
        <end position="276"/>
    </location>
</feature>
<dbReference type="STRING" id="231916.A0A409Y2N8"/>
<feature type="compositionally biased region" description="Low complexity" evidence="1">
    <location>
        <begin position="443"/>
        <end position="454"/>
    </location>
</feature>
<accession>A0A409Y2N8</accession>
<dbReference type="OrthoDB" id="2553626at2759"/>
<protein>
    <submittedName>
        <fullName evidence="2">Uncharacterized protein</fullName>
    </submittedName>
</protein>
<evidence type="ECO:0000313" key="3">
    <source>
        <dbReference type="Proteomes" id="UP000284706"/>
    </source>
</evidence>
<dbReference type="AlphaFoldDB" id="A0A409Y2N8"/>
<name>A0A409Y2N8_9AGAR</name>
<feature type="compositionally biased region" description="Low complexity" evidence="1">
    <location>
        <begin position="169"/>
        <end position="181"/>
    </location>
</feature>
<dbReference type="PRINTS" id="PR01217">
    <property type="entry name" value="PRICHEXTENSN"/>
</dbReference>
<feature type="compositionally biased region" description="Pro residues" evidence="1">
    <location>
        <begin position="298"/>
        <end position="310"/>
    </location>
</feature>
<evidence type="ECO:0000313" key="2">
    <source>
        <dbReference type="EMBL" id="PPQ97304.1"/>
    </source>
</evidence>
<feature type="compositionally biased region" description="Polar residues" evidence="1">
    <location>
        <begin position="146"/>
        <end position="164"/>
    </location>
</feature>
<gene>
    <name evidence="2" type="ORF">CVT26_006702</name>
</gene>
<feature type="compositionally biased region" description="Pro residues" evidence="1">
    <location>
        <begin position="185"/>
        <end position="195"/>
    </location>
</feature>
<feature type="region of interest" description="Disordered" evidence="1">
    <location>
        <begin position="27"/>
        <end position="50"/>
    </location>
</feature>
<feature type="compositionally biased region" description="Low complexity" evidence="1">
    <location>
        <begin position="314"/>
        <end position="332"/>
    </location>
</feature>
<dbReference type="Proteomes" id="UP000284706">
    <property type="component" value="Unassembled WGS sequence"/>
</dbReference>
<reference evidence="2 3" key="1">
    <citation type="journal article" date="2018" name="Evol. Lett.">
        <title>Horizontal gene cluster transfer increased hallucinogenic mushroom diversity.</title>
        <authorList>
            <person name="Reynolds H.T."/>
            <person name="Vijayakumar V."/>
            <person name="Gluck-Thaler E."/>
            <person name="Korotkin H.B."/>
            <person name="Matheny P.B."/>
            <person name="Slot J.C."/>
        </authorList>
    </citation>
    <scope>NUCLEOTIDE SEQUENCE [LARGE SCALE GENOMIC DNA]</scope>
    <source>
        <strain evidence="2 3">SRW20</strain>
    </source>
</reference>
<organism evidence="2 3">
    <name type="scientific">Gymnopilus dilepis</name>
    <dbReference type="NCBI Taxonomy" id="231916"/>
    <lineage>
        <taxon>Eukaryota</taxon>
        <taxon>Fungi</taxon>
        <taxon>Dikarya</taxon>
        <taxon>Basidiomycota</taxon>
        <taxon>Agaricomycotina</taxon>
        <taxon>Agaricomycetes</taxon>
        <taxon>Agaricomycetidae</taxon>
        <taxon>Agaricales</taxon>
        <taxon>Agaricineae</taxon>
        <taxon>Hymenogastraceae</taxon>
        <taxon>Gymnopilus</taxon>
    </lineage>
</organism>
<dbReference type="InParanoid" id="A0A409Y2N8"/>
<evidence type="ECO:0000256" key="1">
    <source>
        <dbReference type="SAM" id="MobiDB-lite"/>
    </source>
</evidence>